<feature type="domain" description="Xylose isomerase-like TIM barrel" evidence="1">
    <location>
        <begin position="52"/>
        <end position="289"/>
    </location>
</feature>
<dbReference type="InterPro" id="IPR013022">
    <property type="entry name" value="Xyl_isomerase-like_TIM-brl"/>
</dbReference>
<dbReference type="Pfam" id="PF01261">
    <property type="entry name" value="AP_endonuc_2"/>
    <property type="match status" value="1"/>
</dbReference>
<dbReference type="Proteomes" id="UP000295662">
    <property type="component" value="Unassembled WGS sequence"/>
</dbReference>
<dbReference type="Gene3D" id="3.20.20.150">
    <property type="entry name" value="Divalent-metal-dependent TIM barrel enzymes"/>
    <property type="match status" value="1"/>
</dbReference>
<keyword evidence="3" id="KW-1185">Reference proteome</keyword>
<dbReference type="OrthoDB" id="9782669at2"/>
<dbReference type="EMBL" id="SOCA01000001">
    <property type="protein sequence ID" value="TDU81766.1"/>
    <property type="molecule type" value="Genomic_DNA"/>
</dbReference>
<organism evidence="2 3">
    <name type="scientific">Prosthecobacter fusiformis</name>
    <dbReference type="NCBI Taxonomy" id="48464"/>
    <lineage>
        <taxon>Bacteria</taxon>
        <taxon>Pseudomonadati</taxon>
        <taxon>Verrucomicrobiota</taxon>
        <taxon>Verrucomicrobiia</taxon>
        <taxon>Verrucomicrobiales</taxon>
        <taxon>Verrucomicrobiaceae</taxon>
        <taxon>Prosthecobacter</taxon>
    </lineage>
</organism>
<accession>A0A4R7STD9</accession>
<dbReference type="InterPro" id="IPR050312">
    <property type="entry name" value="IolE/XylAMocC-like"/>
</dbReference>
<dbReference type="PANTHER" id="PTHR12110">
    <property type="entry name" value="HYDROXYPYRUVATE ISOMERASE"/>
    <property type="match status" value="1"/>
</dbReference>
<dbReference type="AlphaFoldDB" id="A0A4R7STD9"/>
<evidence type="ECO:0000313" key="3">
    <source>
        <dbReference type="Proteomes" id="UP000295662"/>
    </source>
</evidence>
<protein>
    <submittedName>
        <fullName evidence="2">Hexulose-6-phosphate isomerase</fullName>
    </submittedName>
</protein>
<proteinExistence type="predicted"/>
<dbReference type="RefSeq" id="WP_133793686.1">
    <property type="nucleotide sequence ID" value="NZ_SOCA01000001.1"/>
</dbReference>
<sequence length="298" mass="32733">MPLNRRQFIPSALSLALASTWTGVARAGTRRPIKIAVKLGMITGGKSYLEKFEMAKAAGFDGVEPGGPMPEADVEEMKMAIQKTGIVVPGTVCPKGGRQMGSTDEKLRQEGVEMFKTSLRQTQALGGTTVLMYPGTVEEGQRYAEVYENLLRSTREVLPVAEETGVKIALENVWNNLFLSPLDAVRFVDTIGSPWCGWFFDIGNVARFGWPEHWARALGGKRIFKLDIKDYSTKKHMEQGPKAGFECEIGEGDINFPAVMKALDEVGYTGGWISAEVKGGDVARLTDIRKRIEKVLEG</sequence>
<keyword evidence="2" id="KW-0413">Isomerase</keyword>
<evidence type="ECO:0000313" key="2">
    <source>
        <dbReference type="EMBL" id="TDU81766.1"/>
    </source>
</evidence>
<reference evidence="2 3" key="1">
    <citation type="submission" date="2019-03" db="EMBL/GenBank/DDBJ databases">
        <title>Genomic Encyclopedia of Archaeal and Bacterial Type Strains, Phase II (KMG-II): from individual species to whole genera.</title>
        <authorList>
            <person name="Goeker M."/>
        </authorList>
    </citation>
    <scope>NUCLEOTIDE SEQUENCE [LARGE SCALE GENOMIC DNA]</scope>
    <source>
        <strain evidence="2 3">ATCC 25309</strain>
    </source>
</reference>
<dbReference type="InterPro" id="IPR006311">
    <property type="entry name" value="TAT_signal"/>
</dbReference>
<evidence type="ECO:0000259" key="1">
    <source>
        <dbReference type="Pfam" id="PF01261"/>
    </source>
</evidence>
<dbReference type="PROSITE" id="PS51318">
    <property type="entry name" value="TAT"/>
    <property type="match status" value="1"/>
</dbReference>
<name>A0A4R7STD9_9BACT</name>
<dbReference type="InterPro" id="IPR036237">
    <property type="entry name" value="Xyl_isomerase-like_sf"/>
</dbReference>
<dbReference type="SUPFAM" id="SSF51658">
    <property type="entry name" value="Xylose isomerase-like"/>
    <property type="match status" value="1"/>
</dbReference>
<comment type="caution">
    <text evidence="2">The sequence shown here is derived from an EMBL/GenBank/DDBJ whole genome shotgun (WGS) entry which is preliminary data.</text>
</comment>
<gene>
    <name evidence="2" type="ORF">EI77_01076</name>
</gene>
<dbReference type="GO" id="GO:0016853">
    <property type="term" value="F:isomerase activity"/>
    <property type="evidence" value="ECO:0007669"/>
    <property type="project" value="UniProtKB-KW"/>
</dbReference>